<dbReference type="Gene3D" id="2.60.260.40">
    <property type="entry name" value="q5lls5 like domains"/>
    <property type="match status" value="1"/>
</dbReference>
<dbReference type="InParanoid" id="A0A1V9XZ01"/>
<dbReference type="FunCoup" id="A0A1V9XZ01">
    <property type="interactions" value="613"/>
</dbReference>
<dbReference type="GO" id="GO:0005739">
    <property type="term" value="C:mitochondrion"/>
    <property type="evidence" value="ECO:0007669"/>
    <property type="project" value="GOC"/>
</dbReference>
<dbReference type="PANTHER" id="PTHR13156">
    <property type="entry name" value="NADH-UBIQUINONE OXIDOREDUCTASE 13 KD-A SUBUNIT"/>
    <property type="match status" value="1"/>
</dbReference>
<dbReference type="PANTHER" id="PTHR13156:SF0">
    <property type="entry name" value="NADH DEHYDROGENASE [UBIQUINONE] IRON-SULFUR PROTEIN 6, MITOCHONDRIAL"/>
    <property type="match status" value="1"/>
</dbReference>
<feature type="domain" description="Zinc finger CHCC-type" evidence="1">
    <location>
        <begin position="77"/>
        <end position="112"/>
    </location>
</feature>
<dbReference type="GO" id="GO:0006120">
    <property type="term" value="P:mitochondrial electron transport, NADH to ubiquinone"/>
    <property type="evidence" value="ECO:0007669"/>
    <property type="project" value="TreeGrafter"/>
</dbReference>
<name>A0A1V9XZ01_9ACAR</name>
<evidence type="ECO:0000313" key="3">
    <source>
        <dbReference type="Proteomes" id="UP000192247"/>
    </source>
</evidence>
<keyword evidence="3" id="KW-1185">Reference proteome</keyword>
<dbReference type="AlphaFoldDB" id="A0A1V9XZ01"/>
<dbReference type="Pfam" id="PF10276">
    <property type="entry name" value="zf-CHCC"/>
    <property type="match status" value="1"/>
</dbReference>
<dbReference type="OrthoDB" id="307899at2759"/>
<organism evidence="2 3">
    <name type="scientific">Tropilaelaps mercedesae</name>
    <dbReference type="NCBI Taxonomy" id="418985"/>
    <lineage>
        <taxon>Eukaryota</taxon>
        <taxon>Metazoa</taxon>
        <taxon>Ecdysozoa</taxon>
        <taxon>Arthropoda</taxon>
        <taxon>Chelicerata</taxon>
        <taxon>Arachnida</taxon>
        <taxon>Acari</taxon>
        <taxon>Parasitiformes</taxon>
        <taxon>Mesostigmata</taxon>
        <taxon>Gamasina</taxon>
        <taxon>Dermanyssoidea</taxon>
        <taxon>Laelapidae</taxon>
        <taxon>Tropilaelaps</taxon>
    </lineage>
</organism>
<sequence>MATLKTFFGLRPYVGTWQTRCLVSQSRNFSDVETHTGQKYDKDDFRNVRFVNKPKHVNPNFAIKLIAEVPAIGVEARSIYCNGGDGALGHPKVYINLDPPGEQSCLYCGLRYFQKPDKRRH</sequence>
<reference evidence="2 3" key="1">
    <citation type="journal article" date="2017" name="Gigascience">
        <title>Draft genome of the honey bee ectoparasitic mite, Tropilaelaps mercedesae, is shaped by the parasitic life history.</title>
        <authorList>
            <person name="Dong X."/>
            <person name="Armstrong S.D."/>
            <person name="Xia D."/>
            <person name="Makepeace B.L."/>
            <person name="Darby A.C."/>
            <person name="Kadowaki T."/>
        </authorList>
    </citation>
    <scope>NUCLEOTIDE SEQUENCE [LARGE SCALE GENOMIC DNA]</scope>
    <source>
        <strain evidence="2">Wuxi-XJTLU</strain>
    </source>
</reference>
<gene>
    <name evidence="2" type="ORF">BIW11_06256</name>
</gene>
<accession>A0A1V9XZ01</accession>
<dbReference type="STRING" id="418985.A0A1V9XZ01"/>
<protein>
    <submittedName>
        <fullName evidence="2">NADH dehydrogenase-like</fullName>
    </submittedName>
</protein>
<proteinExistence type="predicted"/>
<dbReference type="InterPro" id="IPR019401">
    <property type="entry name" value="Znf_CHCC"/>
</dbReference>
<evidence type="ECO:0000259" key="1">
    <source>
        <dbReference type="Pfam" id="PF10276"/>
    </source>
</evidence>
<evidence type="ECO:0000313" key="2">
    <source>
        <dbReference type="EMBL" id="OQR78672.1"/>
    </source>
</evidence>
<dbReference type="Proteomes" id="UP000192247">
    <property type="component" value="Unassembled WGS sequence"/>
</dbReference>
<dbReference type="EMBL" id="MNPL01001927">
    <property type="protein sequence ID" value="OQR78672.1"/>
    <property type="molecule type" value="Genomic_DNA"/>
</dbReference>
<comment type="caution">
    <text evidence="2">The sequence shown here is derived from an EMBL/GenBank/DDBJ whole genome shotgun (WGS) entry which is preliminary data.</text>
</comment>